<evidence type="ECO:0000313" key="1">
    <source>
        <dbReference type="EMBL" id="NVL04179.1"/>
    </source>
</evidence>
<organism evidence="1">
    <name type="scientific">Bradyrhizobium quebecense</name>
    <dbReference type="NCBI Taxonomy" id="2748629"/>
    <lineage>
        <taxon>Bacteria</taxon>
        <taxon>Pseudomonadati</taxon>
        <taxon>Pseudomonadota</taxon>
        <taxon>Alphaproteobacteria</taxon>
        <taxon>Hyphomicrobiales</taxon>
        <taxon>Nitrobacteraceae</taxon>
        <taxon>Bradyrhizobium</taxon>
    </lineage>
</organism>
<gene>
    <name evidence="1" type="ORF">HU230_00155</name>
</gene>
<dbReference type="EMBL" id="JABWSX010000001">
    <property type="protein sequence ID" value="NVL04179.1"/>
    <property type="molecule type" value="Genomic_DNA"/>
</dbReference>
<dbReference type="RefSeq" id="WP_176528480.1">
    <property type="nucleotide sequence ID" value="NZ_CP088022.1"/>
</dbReference>
<reference evidence="1" key="1">
    <citation type="submission" date="2020-06" db="EMBL/GenBank/DDBJ databases">
        <title>Whole Genome Sequence of Bradyrhizobium sp. Strain 66S1MB.</title>
        <authorList>
            <person name="Bromfield E."/>
            <person name="Cloutier S."/>
        </authorList>
    </citation>
    <scope>NUCLEOTIDE SEQUENCE</scope>
    <source>
        <strain evidence="1">66S1MB</strain>
    </source>
</reference>
<name>A0A973WH82_9BRAD</name>
<sequence length="178" mass="18732">MGDITMRQVILDARRHESIVIRADGNSACERAGSRVRSDRAPFAPRTMRRVAPLWFAATLALTCLSDVPGSGGVAHAQSHGSAGNCLQPAQGKTSAAVNAAPAKQAPSADALVRELATARRDIELLQLSTRGTYGTRGHATKACDPYAKAEAEWNQGGKGAIRGAALIERSLQQGRSC</sequence>
<proteinExistence type="predicted"/>
<comment type="caution">
    <text evidence="1">The sequence shown here is derived from an EMBL/GenBank/DDBJ whole genome shotgun (WGS) entry which is preliminary data.</text>
</comment>
<dbReference type="AlphaFoldDB" id="A0A973WH82"/>
<accession>A0A973WH82</accession>
<protein>
    <submittedName>
        <fullName evidence="1">Uncharacterized protein</fullName>
    </submittedName>
</protein>